<evidence type="ECO:0000313" key="1">
    <source>
        <dbReference type="EMBL" id="KAJ0172255.1"/>
    </source>
</evidence>
<sequence>MSSTLCSMWLLSVVALLAVDVRTGALQQRDMGPRQCHQCIRSNLTTCEQPSDWSLTTCNADQPYCATTAIGPDFISALSCSPSIIPTCTLKYSENHNMELTCICTDSNCNLPFSRKLRSELIKFSYANVNSSNENITNEFFNFIDTNITDANYKRITVGHGTNEIKNVTRLTTVPVPTVTIMVLRHTIDVVPRVEALKQNAATPSDDDEDESEGSGSYEETRSHQAAAPQAPSSFLPANDNKATTSLFTNILLFIPILVYLV</sequence>
<evidence type="ECO:0000313" key="2">
    <source>
        <dbReference type="Proteomes" id="UP000824533"/>
    </source>
</evidence>
<organism evidence="1 2">
    <name type="scientific">Dendrolimus kikuchii</name>
    <dbReference type="NCBI Taxonomy" id="765133"/>
    <lineage>
        <taxon>Eukaryota</taxon>
        <taxon>Metazoa</taxon>
        <taxon>Ecdysozoa</taxon>
        <taxon>Arthropoda</taxon>
        <taxon>Hexapoda</taxon>
        <taxon>Insecta</taxon>
        <taxon>Pterygota</taxon>
        <taxon>Neoptera</taxon>
        <taxon>Endopterygota</taxon>
        <taxon>Lepidoptera</taxon>
        <taxon>Glossata</taxon>
        <taxon>Ditrysia</taxon>
        <taxon>Bombycoidea</taxon>
        <taxon>Lasiocampidae</taxon>
        <taxon>Dendrolimus</taxon>
    </lineage>
</organism>
<dbReference type="Proteomes" id="UP000824533">
    <property type="component" value="Linkage Group LG22"/>
</dbReference>
<protein>
    <submittedName>
        <fullName evidence="1">Uncharacterized protein</fullName>
    </submittedName>
</protein>
<dbReference type="EMBL" id="CM034408">
    <property type="protein sequence ID" value="KAJ0172255.1"/>
    <property type="molecule type" value="Genomic_DNA"/>
</dbReference>
<keyword evidence="2" id="KW-1185">Reference proteome</keyword>
<reference evidence="1 2" key="1">
    <citation type="journal article" date="2021" name="Front. Genet.">
        <title>Chromosome-Level Genome Assembly Reveals Significant Gene Expansion in the Toll and IMD Signaling Pathways of Dendrolimus kikuchii.</title>
        <authorList>
            <person name="Zhou J."/>
            <person name="Wu P."/>
            <person name="Xiong Z."/>
            <person name="Liu N."/>
            <person name="Zhao N."/>
            <person name="Ji M."/>
            <person name="Qiu Y."/>
            <person name="Yang B."/>
        </authorList>
    </citation>
    <scope>NUCLEOTIDE SEQUENCE [LARGE SCALE GENOMIC DNA]</scope>
    <source>
        <strain evidence="1">Ann1</strain>
    </source>
</reference>
<proteinExistence type="predicted"/>
<comment type="caution">
    <text evidence="1">The sequence shown here is derived from an EMBL/GenBank/DDBJ whole genome shotgun (WGS) entry which is preliminary data.</text>
</comment>
<name>A0ACC1CL72_9NEOP</name>
<gene>
    <name evidence="1" type="ORF">K1T71_012228</name>
</gene>
<accession>A0ACC1CL72</accession>